<feature type="compositionally biased region" description="Basic and acidic residues" evidence="1">
    <location>
        <begin position="54"/>
        <end position="65"/>
    </location>
</feature>
<keyword evidence="4" id="KW-1185">Reference proteome</keyword>
<feature type="chain" id="PRO_5024851853" evidence="2">
    <location>
        <begin position="23"/>
        <end position="163"/>
    </location>
</feature>
<sequence length="163" mass="16715">MRSQQFALFSLVALAAAVPLSAKDNRAKLASEASLSRRNEYSDISARATIPGIRGEKVNLIRRGETAANGTKHGKGGEGGKQGGGGKGGGKDEEGEEGGEGEGGDDGKCEEGHKGPHGGKHGHGDKHGQDGQHGKGGEHGQEEHDESNGQEAKGKMQGATQSR</sequence>
<feature type="compositionally biased region" description="Basic and acidic residues" evidence="1">
    <location>
        <begin position="125"/>
        <end position="142"/>
    </location>
</feature>
<evidence type="ECO:0000313" key="3">
    <source>
        <dbReference type="EMBL" id="KAB8204965.1"/>
    </source>
</evidence>
<organism evidence="3 4">
    <name type="scientific">Aspergillus parasiticus</name>
    <dbReference type="NCBI Taxonomy" id="5067"/>
    <lineage>
        <taxon>Eukaryota</taxon>
        <taxon>Fungi</taxon>
        <taxon>Dikarya</taxon>
        <taxon>Ascomycota</taxon>
        <taxon>Pezizomycotina</taxon>
        <taxon>Eurotiomycetes</taxon>
        <taxon>Eurotiomycetidae</taxon>
        <taxon>Eurotiales</taxon>
        <taxon>Aspergillaceae</taxon>
        <taxon>Aspergillus</taxon>
        <taxon>Aspergillus subgen. Circumdati</taxon>
    </lineage>
</organism>
<feature type="compositionally biased region" description="Gly residues" evidence="1">
    <location>
        <begin position="77"/>
        <end position="88"/>
    </location>
</feature>
<dbReference type="AlphaFoldDB" id="A0A5N6DIM4"/>
<protein>
    <submittedName>
        <fullName evidence="3">Uncharacterized protein</fullName>
    </submittedName>
</protein>
<gene>
    <name evidence="3" type="ORF">BDV34DRAFT_225986</name>
</gene>
<feature type="compositionally biased region" description="Basic residues" evidence="1">
    <location>
        <begin position="115"/>
        <end position="124"/>
    </location>
</feature>
<feature type="region of interest" description="Disordered" evidence="1">
    <location>
        <begin position="54"/>
        <end position="163"/>
    </location>
</feature>
<reference evidence="3 4" key="1">
    <citation type="submission" date="2019-04" db="EMBL/GenBank/DDBJ databases">
        <title>Fungal friends and foes A comparative genomics study of 23 Aspergillus species from section Flavi.</title>
        <authorList>
            <consortium name="DOE Joint Genome Institute"/>
            <person name="Kjaerbolling I."/>
            <person name="Vesth T.C."/>
            <person name="Frisvad J.C."/>
            <person name="Nybo J.L."/>
            <person name="Theobald S."/>
            <person name="Kildgaard S."/>
            <person name="Petersen T.I."/>
            <person name="Kuo A."/>
            <person name="Sato A."/>
            <person name="Lyhne E.K."/>
            <person name="Kogle M.E."/>
            <person name="Wiebenga A."/>
            <person name="Kun R.S."/>
            <person name="Lubbers R.J."/>
            <person name="Makela M.R."/>
            <person name="Barry K."/>
            <person name="Chovatia M."/>
            <person name="Clum A."/>
            <person name="Daum C."/>
            <person name="Haridas S."/>
            <person name="He G."/>
            <person name="LaButti K."/>
            <person name="Lipzen A."/>
            <person name="Mondo S."/>
            <person name="Pangilinan J."/>
            <person name="Riley R."/>
            <person name="Salamov A."/>
            <person name="Simmons B.A."/>
            <person name="Magnuson J.K."/>
            <person name="Henrissat B."/>
            <person name="Mortensen U.H."/>
            <person name="Larsen T.O."/>
            <person name="De vries R.P."/>
            <person name="Grigoriev I.V."/>
            <person name="Machida M."/>
            <person name="Baker S.E."/>
            <person name="Andersen M.R."/>
        </authorList>
    </citation>
    <scope>NUCLEOTIDE SEQUENCE [LARGE SCALE GENOMIC DNA]</scope>
    <source>
        <strain evidence="3 4">CBS 117618</strain>
    </source>
</reference>
<evidence type="ECO:0000256" key="1">
    <source>
        <dbReference type="SAM" id="MobiDB-lite"/>
    </source>
</evidence>
<dbReference type="Proteomes" id="UP000326532">
    <property type="component" value="Unassembled WGS sequence"/>
</dbReference>
<feature type="signal peptide" evidence="2">
    <location>
        <begin position="1"/>
        <end position="22"/>
    </location>
</feature>
<name>A0A5N6DIM4_ASPPA</name>
<evidence type="ECO:0000256" key="2">
    <source>
        <dbReference type="SAM" id="SignalP"/>
    </source>
</evidence>
<proteinExistence type="predicted"/>
<evidence type="ECO:0000313" key="4">
    <source>
        <dbReference type="Proteomes" id="UP000326532"/>
    </source>
</evidence>
<dbReference type="OMA" id="WRDTRVE"/>
<feature type="compositionally biased region" description="Acidic residues" evidence="1">
    <location>
        <begin position="93"/>
        <end position="104"/>
    </location>
</feature>
<keyword evidence="2" id="KW-0732">Signal</keyword>
<accession>A0A5N6DIM4</accession>
<feature type="compositionally biased region" description="Basic and acidic residues" evidence="1">
    <location>
        <begin position="105"/>
        <end position="114"/>
    </location>
</feature>
<dbReference type="VEuPathDB" id="FungiDB:BDV34DRAFT_225986"/>
<dbReference type="EMBL" id="ML734975">
    <property type="protein sequence ID" value="KAB8204965.1"/>
    <property type="molecule type" value="Genomic_DNA"/>
</dbReference>